<protein>
    <recommendedName>
        <fullName evidence="5">DUF4337 domain-containing protein</fullName>
    </recommendedName>
</protein>
<evidence type="ECO:0008006" key="5">
    <source>
        <dbReference type="Google" id="ProtNLM"/>
    </source>
</evidence>
<dbReference type="OrthoDB" id="9806096at2"/>
<sequence length="197" mass="21314">MSDEYEVHGPHDHAVEHVGAGHGAHADADPFASRMAVMTAILATIGAIYAYQSGTSENLALYYKNEAAIKKTEAANQWSYYQAKGEKENLAELGAALSSPGSDAHAKFLADVEKYKQQKEPIRANAEAIEKDVTNNDAQSEKLLHGHHRWAQATTLIQISIALTAITLLTRKRWLRNLSMGVAVAGLLFGAAAFLSV</sequence>
<dbReference type="AlphaFoldDB" id="A0A1N6F6D4"/>
<dbReference type="InterPro" id="IPR025570">
    <property type="entry name" value="DUF4337"/>
</dbReference>
<dbReference type="EMBL" id="FSRU01000001">
    <property type="protein sequence ID" value="SIN90842.1"/>
    <property type="molecule type" value="Genomic_DNA"/>
</dbReference>
<accession>A0A1N6F6D4</accession>
<feature type="region of interest" description="Disordered" evidence="1">
    <location>
        <begin position="1"/>
        <end position="23"/>
    </location>
</feature>
<dbReference type="Pfam" id="PF14235">
    <property type="entry name" value="DUF4337"/>
    <property type="match status" value="1"/>
</dbReference>
<organism evidence="3 4">
    <name type="scientific">Paraburkholderia phenazinium</name>
    <dbReference type="NCBI Taxonomy" id="60549"/>
    <lineage>
        <taxon>Bacteria</taxon>
        <taxon>Pseudomonadati</taxon>
        <taxon>Pseudomonadota</taxon>
        <taxon>Betaproteobacteria</taxon>
        <taxon>Burkholderiales</taxon>
        <taxon>Burkholderiaceae</taxon>
        <taxon>Paraburkholderia</taxon>
    </lineage>
</organism>
<feature type="transmembrane region" description="Helical" evidence="2">
    <location>
        <begin position="31"/>
        <end position="51"/>
    </location>
</feature>
<dbReference type="RefSeq" id="WP_074293668.1">
    <property type="nucleotide sequence ID" value="NZ_FSRU01000001.1"/>
</dbReference>
<evidence type="ECO:0000313" key="4">
    <source>
        <dbReference type="Proteomes" id="UP000185151"/>
    </source>
</evidence>
<keyword evidence="2" id="KW-0472">Membrane</keyword>
<evidence type="ECO:0000256" key="2">
    <source>
        <dbReference type="SAM" id="Phobius"/>
    </source>
</evidence>
<name>A0A1N6F6D4_9BURK</name>
<gene>
    <name evidence="3" type="ORF">SAMN05444165_0023</name>
</gene>
<keyword evidence="2" id="KW-0812">Transmembrane</keyword>
<evidence type="ECO:0000313" key="3">
    <source>
        <dbReference type="EMBL" id="SIN90842.1"/>
    </source>
</evidence>
<feature type="compositionally biased region" description="Basic and acidic residues" evidence="1">
    <location>
        <begin position="1"/>
        <end position="16"/>
    </location>
</feature>
<proteinExistence type="predicted"/>
<keyword evidence="2" id="KW-1133">Transmembrane helix</keyword>
<dbReference type="Proteomes" id="UP000185151">
    <property type="component" value="Unassembled WGS sequence"/>
</dbReference>
<feature type="transmembrane region" description="Helical" evidence="2">
    <location>
        <begin position="177"/>
        <end position="195"/>
    </location>
</feature>
<reference evidence="3 4" key="1">
    <citation type="submission" date="2016-11" db="EMBL/GenBank/DDBJ databases">
        <authorList>
            <person name="Jaros S."/>
            <person name="Januszkiewicz K."/>
            <person name="Wedrychowicz H."/>
        </authorList>
    </citation>
    <scope>NUCLEOTIDE SEQUENCE [LARGE SCALE GENOMIC DNA]</scope>
    <source>
        <strain evidence="3 4">GAS95</strain>
    </source>
</reference>
<keyword evidence="4" id="KW-1185">Reference proteome</keyword>
<evidence type="ECO:0000256" key="1">
    <source>
        <dbReference type="SAM" id="MobiDB-lite"/>
    </source>
</evidence>